<keyword evidence="2" id="KW-1185">Reference proteome</keyword>
<name>A0A5N6PAB7_9ASTR</name>
<evidence type="ECO:0000313" key="2">
    <source>
        <dbReference type="Proteomes" id="UP000326396"/>
    </source>
</evidence>
<comment type="caution">
    <text evidence="1">The sequence shown here is derived from an EMBL/GenBank/DDBJ whole genome shotgun (WGS) entry which is preliminary data.</text>
</comment>
<proteinExistence type="predicted"/>
<accession>A0A5N6PAB7</accession>
<dbReference type="Proteomes" id="UP000326396">
    <property type="component" value="Linkage Group LG13"/>
</dbReference>
<gene>
    <name evidence="1" type="ORF">E3N88_10331</name>
</gene>
<sequence>MNTVKITSGSVYLVYNAAKRSRRRCRVFTGKPIYGFFSGGQMSFLNAGDKKEKEEGKGFAKSAGEILNLKTSSRHYGRGEETLSGD</sequence>
<reference evidence="1 2" key="1">
    <citation type="submission" date="2019-05" db="EMBL/GenBank/DDBJ databases">
        <title>Mikania micrantha, genome provides insights into the molecular mechanism of rapid growth.</title>
        <authorList>
            <person name="Liu B."/>
        </authorList>
    </citation>
    <scope>NUCLEOTIDE SEQUENCE [LARGE SCALE GENOMIC DNA]</scope>
    <source>
        <strain evidence="1">NLD-2019</strain>
        <tissue evidence="1">Leaf</tissue>
    </source>
</reference>
<dbReference type="AlphaFoldDB" id="A0A5N6PAB7"/>
<protein>
    <submittedName>
        <fullName evidence="1">Uncharacterized protein</fullName>
    </submittedName>
</protein>
<evidence type="ECO:0000313" key="1">
    <source>
        <dbReference type="EMBL" id="KAD6119060.1"/>
    </source>
</evidence>
<organism evidence="1 2">
    <name type="scientific">Mikania micrantha</name>
    <name type="common">bitter vine</name>
    <dbReference type="NCBI Taxonomy" id="192012"/>
    <lineage>
        <taxon>Eukaryota</taxon>
        <taxon>Viridiplantae</taxon>
        <taxon>Streptophyta</taxon>
        <taxon>Embryophyta</taxon>
        <taxon>Tracheophyta</taxon>
        <taxon>Spermatophyta</taxon>
        <taxon>Magnoliopsida</taxon>
        <taxon>eudicotyledons</taxon>
        <taxon>Gunneridae</taxon>
        <taxon>Pentapetalae</taxon>
        <taxon>asterids</taxon>
        <taxon>campanulids</taxon>
        <taxon>Asterales</taxon>
        <taxon>Asteraceae</taxon>
        <taxon>Asteroideae</taxon>
        <taxon>Heliantheae alliance</taxon>
        <taxon>Eupatorieae</taxon>
        <taxon>Mikania</taxon>
    </lineage>
</organism>
<dbReference type="EMBL" id="SZYD01000005">
    <property type="protein sequence ID" value="KAD6119060.1"/>
    <property type="molecule type" value="Genomic_DNA"/>
</dbReference>